<reference evidence="6 7" key="1">
    <citation type="submission" date="2024-01" db="EMBL/GenBank/DDBJ databases">
        <title>The genome of the rayed Mediterranean limpet Patella caerulea (Linnaeus, 1758).</title>
        <authorList>
            <person name="Anh-Thu Weber A."/>
            <person name="Halstead-Nussloch G."/>
        </authorList>
    </citation>
    <scope>NUCLEOTIDE SEQUENCE [LARGE SCALE GENOMIC DNA]</scope>
    <source>
        <strain evidence="6">AATW-2023a</strain>
        <tissue evidence="6">Whole specimen</tissue>
    </source>
</reference>
<evidence type="ECO:0000256" key="4">
    <source>
        <dbReference type="SAM" id="Phobius"/>
    </source>
</evidence>
<dbReference type="GO" id="GO:0008053">
    <property type="term" value="P:mitochondrial fusion"/>
    <property type="evidence" value="ECO:0007669"/>
    <property type="project" value="TreeGrafter"/>
</dbReference>
<dbReference type="GO" id="GO:0008630">
    <property type="term" value="P:intrinsic apoptotic signaling pathway in response to DNA damage"/>
    <property type="evidence" value="ECO:0007669"/>
    <property type="project" value="TreeGrafter"/>
</dbReference>
<comment type="similarity">
    <text evidence="1">Belongs to the Bcl-2 family.</text>
</comment>
<dbReference type="InterPro" id="IPR036834">
    <property type="entry name" value="Bcl-2-like_sf"/>
</dbReference>
<dbReference type="InterPro" id="IPR002475">
    <property type="entry name" value="Bcl2-like"/>
</dbReference>
<dbReference type="InterPro" id="IPR026298">
    <property type="entry name" value="Bcl-2_fam"/>
</dbReference>
<evidence type="ECO:0000256" key="1">
    <source>
        <dbReference type="ARBA" id="ARBA00009458"/>
    </source>
</evidence>
<dbReference type="Gene3D" id="1.10.437.10">
    <property type="entry name" value="Blc2-like"/>
    <property type="match status" value="1"/>
</dbReference>
<evidence type="ECO:0000259" key="5">
    <source>
        <dbReference type="SMART" id="SM00337"/>
    </source>
</evidence>
<dbReference type="GO" id="GO:0051400">
    <property type="term" value="F:BH domain binding"/>
    <property type="evidence" value="ECO:0007669"/>
    <property type="project" value="TreeGrafter"/>
</dbReference>
<feature type="domain" description="Bcl-2 Bcl-2 homology region 1-3" evidence="5">
    <location>
        <begin position="84"/>
        <end position="177"/>
    </location>
</feature>
<feature type="region of interest" description="Disordered" evidence="3">
    <location>
        <begin position="55"/>
        <end position="74"/>
    </location>
</feature>
<comment type="caution">
    <text evidence="6">The sequence shown here is derived from an EMBL/GenBank/DDBJ whole genome shotgun (WGS) entry which is preliminary data.</text>
</comment>
<dbReference type="GO" id="GO:0001836">
    <property type="term" value="P:release of cytochrome c from mitochondria"/>
    <property type="evidence" value="ECO:0007669"/>
    <property type="project" value="TreeGrafter"/>
</dbReference>
<dbReference type="PANTHER" id="PTHR11256:SF56">
    <property type="entry name" value="BCL-2 BCL-2 HOMOLOGY REGION 1-3 DOMAIN-CONTAINING PROTEIN"/>
    <property type="match status" value="1"/>
</dbReference>
<evidence type="ECO:0000313" key="6">
    <source>
        <dbReference type="EMBL" id="KAK6191424.1"/>
    </source>
</evidence>
<dbReference type="EMBL" id="JAZGQO010000002">
    <property type="protein sequence ID" value="KAK6191424.1"/>
    <property type="molecule type" value="Genomic_DNA"/>
</dbReference>
<evidence type="ECO:0000256" key="2">
    <source>
        <dbReference type="ARBA" id="ARBA00022703"/>
    </source>
</evidence>
<dbReference type="SUPFAM" id="SSF56854">
    <property type="entry name" value="Bcl-2 inhibitors of programmed cell death"/>
    <property type="match status" value="1"/>
</dbReference>
<evidence type="ECO:0000256" key="3">
    <source>
        <dbReference type="SAM" id="MobiDB-lite"/>
    </source>
</evidence>
<organism evidence="6 7">
    <name type="scientific">Patella caerulea</name>
    <name type="common">Rayed Mediterranean limpet</name>
    <dbReference type="NCBI Taxonomy" id="87958"/>
    <lineage>
        <taxon>Eukaryota</taxon>
        <taxon>Metazoa</taxon>
        <taxon>Spiralia</taxon>
        <taxon>Lophotrochozoa</taxon>
        <taxon>Mollusca</taxon>
        <taxon>Gastropoda</taxon>
        <taxon>Patellogastropoda</taxon>
        <taxon>Patelloidea</taxon>
        <taxon>Patellidae</taxon>
        <taxon>Patella</taxon>
    </lineage>
</organism>
<sequence length="212" mass="23965">MPSQVQEKIRPTYADDWNNQNMEVNKALSRDDVSNQARLLLNNFIKERMEQDNIQDSPSLSDLIEPGTPVGPPMDHAREVGRALRCIGDELDKDERMLNLIARVPPEAEHKTFLNVASEIFKDGVVNWGRVVALFYFAYKICLKALDRIPLIRAMINLVVDFIRDHVAGWIIGRGGWEAIVEYFGTPTKQVAVILGAGILVSGIVMLWKGWH</sequence>
<dbReference type="GO" id="GO:0015267">
    <property type="term" value="F:channel activity"/>
    <property type="evidence" value="ECO:0007669"/>
    <property type="project" value="TreeGrafter"/>
</dbReference>
<dbReference type="GO" id="GO:0005741">
    <property type="term" value="C:mitochondrial outer membrane"/>
    <property type="evidence" value="ECO:0007669"/>
    <property type="project" value="TreeGrafter"/>
</dbReference>
<evidence type="ECO:0000313" key="7">
    <source>
        <dbReference type="Proteomes" id="UP001347796"/>
    </source>
</evidence>
<proteinExistence type="inferred from homology"/>
<dbReference type="PRINTS" id="PR01862">
    <property type="entry name" value="BCL2FAMILY"/>
</dbReference>
<dbReference type="SMART" id="SM00337">
    <property type="entry name" value="BCL"/>
    <property type="match status" value="1"/>
</dbReference>
<dbReference type="CDD" id="cd06845">
    <property type="entry name" value="Bcl-2_like"/>
    <property type="match status" value="1"/>
</dbReference>
<dbReference type="Pfam" id="PF00452">
    <property type="entry name" value="Bcl-2"/>
    <property type="match status" value="1"/>
</dbReference>
<keyword evidence="4" id="KW-0472">Membrane</keyword>
<dbReference type="GO" id="GO:0042981">
    <property type="term" value="P:regulation of apoptotic process"/>
    <property type="evidence" value="ECO:0007669"/>
    <property type="project" value="InterPro"/>
</dbReference>
<keyword evidence="7" id="KW-1185">Reference proteome</keyword>
<dbReference type="GO" id="GO:0097192">
    <property type="term" value="P:extrinsic apoptotic signaling pathway in absence of ligand"/>
    <property type="evidence" value="ECO:0007669"/>
    <property type="project" value="TreeGrafter"/>
</dbReference>
<dbReference type="PROSITE" id="PS50062">
    <property type="entry name" value="BCL2_FAMILY"/>
    <property type="match status" value="1"/>
</dbReference>
<gene>
    <name evidence="6" type="ORF">SNE40_003118</name>
</gene>
<feature type="transmembrane region" description="Helical" evidence="4">
    <location>
        <begin position="191"/>
        <end position="211"/>
    </location>
</feature>
<protein>
    <recommendedName>
        <fullName evidence="5">Bcl-2 Bcl-2 homology region 1-3 domain-containing protein</fullName>
    </recommendedName>
</protein>
<name>A0AAN8KFG2_PATCE</name>
<keyword evidence="2" id="KW-0053">Apoptosis</keyword>
<accession>A0AAN8KFG2</accession>
<dbReference type="PANTHER" id="PTHR11256">
    <property type="entry name" value="BCL-2 RELATED"/>
    <property type="match status" value="1"/>
</dbReference>
<dbReference type="AlphaFoldDB" id="A0AAN8KFG2"/>
<dbReference type="Proteomes" id="UP001347796">
    <property type="component" value="Unassembled WGS sequence"/>
</dbReference>
<keyword evidence="4" id="KW-0812">Transmembrane</keyword>
<keyword evidence="4" id="KW-1133">Transmembrane helix</keyword>
<dbReference type="InterPro" id="IPR046371">
    <property type="entry name" value="Bcl-2_BH1-3"/>
</dbReference>